<dbReference type="InParanoid" id="F8PQA8"/>
<evidence type="ECO:0000256" key="2">
    <source>
        <dbReference type="ARBA" id="ARBA00022692"/>
    </source>
</evidence>
<dbReference type="OMA" id="VFVWSDV"/>
<feature type="chain" id="PRO_5003382156" description="RTA1 like protein" evidence="6">
    <location>
        <begin position="29"/>
        <end position="303"/>
    </location>
</feature>
<feature type="transmembrane region" description="Helical" evidence="5">
    <location>
        <begin position="153"/>
        <end position="173"/>
    </location>
</feature>
<feature type="transmembrane region" description="Helical" evidence="5">
    <location>
        <begin position="265"/>
        <end position="285"/>
    </location>
</feature>
<evidence type="ECO:0000313" key="8">
    <source>
        <dbReference type="Proteomes" id="UP000008063"/>
    </source>
</evidence>
<feature type="transmembrane region" description="Helical" evidence="5">
    <location>
        <begin position="230"/>
        <end position="250"/>
    </location>
</feature>
<keyword evidence="8" id="KW-1185">Reference proteome</keyword>
<dbReference type="PANTHER" id="PTHR31465:SF1">
    <property type="entry name" value="PROTEIN RTA1-RELATED"/>
    <property type="match status" value="1"/>
</dbReference>
<dbReference type="Proteomes" id="UP000008063">
    <property type="component" value="Unassembled WGS sequence"/>
</dbReference>
<keyword evidence="4 5" id="KW-0472">Membrane</keyword>
<evidence type="ECO:0008006" key="9">
    <source>
        <dbReference type="Google" id="ProtNLM"/>
    </source>
</evidence>
<gene>
    <name evidence="7" type="ORF">SERLA73DRAFT_71354</name>
</gene>
<comment type="subcellular location">
    <subcellularLocation>
        <location evidence="1">Membrane</location>
        <topology evidence="1">Multi-pass membrane protein</topology>
    </subcellularLocation>
</comment>
<organism evidence="8">
    <name type="scientific">Serpula lacrymans var. lacrymans (strain S7.3)</name>
    <name type="common">Dry rot fungus</name>
    <dbReference type="NCBI Taxonomy" id="936435"/>
    <lineage>
        <taxon>Eukaryota</taxon>
        <taxon>Fungi</taxon>
        <taxon>Dikarya</taxon>
        <taxon>Basidiomycota</taxon>
        <taxon>Agaricomycotina</taxon>
        <taxon>Agaricomycetes</taxon>
        <taxon>Agaricomycetidae</taxon>
        <taxon>Boletales</taxon>
        <taxon>Coniophorineae</taxon>
        <taxon>Serpulaceae</taxon>
        <taxon>Serpula</taxon>
    </lineage>
</organism>
<feature type="signal peptide" evidence="6">
    <location>
        <begin position="1"/>
        <end position="28"/>
    </location>
</feature>
<evidence type="ECO:0000256" key="3">
    <source>
        <dbReference type="ARBA" id="ARBA00022989"/>
    </source>
</evidence>
<evidence type="ECO:0000313" key="7">
    <source>
        <dbReference type="EMBL" id="EGO02209.1"/>
    </source>
</evidence>
<sequence length="303" mass="33841">MFILSNLTTLRVILIFFVVALYVTTATAQNTTTTNSDAHRPTIVSVVFNYTPNQIAAAVAGGLYLVASASLLSRLVSARSWWGLYLPIAAYLPGFFVRIPLATNQNSLSLFMIQQLFIILSPAAYLAFNYILYGRLFVQCVDQHHSLIKPERVARIFVASDITTFLIQSSGGGLEGSTNATTDHLGASILLVGLVLQTLSFALFILLVICAHRSIVQEGIRLNDQKWGPIMKLLHFSSFFFMVRCIYRVIELAQGNGGYLLTHEVYFYCLDSLPLLIGISIYILFWPARYFGPMDTYNMQLRP</sequence>
<dbReference type="EMBL" id="GL945477">
    <property type="protein sequence ID" value="EGO02209.1"/>
    <property type="molecule type" value="Genomic_DNA"/>
</dbReference>
<dbReference type="OrthoDB" id="3358017at2759"/>
<feature type="transmembrane region" description="Helical" evidence="5">
    <location>
        <begin position="185"/>
        <end position="209"/>
    </location>
</feature>
<keyword evidence="3 5" id="KW-1133">Transmembrane helix</keyword>
<feature type="transmembrane region" description="Helical" evidence="5">
    <location>
        <begin position="108"/>
        <end position="132"/>
    </location>
</feature>
<dbReference type="HOGENOM" id="CLU_033465_3_3_1"/>
<feature type="transmembrane region" description="Helical" evidence="5">
    <location>
        <begin position="52"/>
        <end position="72"/>
    </location>
</feature>
<feature type="transmembrane region" description="Helical" evidence="5">
    <location>
        <begin position="84"/>
        <end position="102"/>
    </location>
</feature>
<reference evidence="8" key="1">
    <citation type="journal article" date="2011" name="Science">
        <title>The plant cell wall-decomposing machinery underlies the functional diversity of forest fungi.</title>
        <authorList>
            <person name="Eastwood D.C."/>
            <person name="Floudas D."/>
            <person name="Binder M."/>
            <person name="Majcherczyk A."/>
            <person name="Schneider P."/>
            <person name="Aerts A."/>
            <person name="Asiegbu F.O."/>
            <person name="Baker S.E."/>
            <person name="Barry K."/>
            <person name="Bendiksby M."/>
            <person name="Blumentritt M."/>
            <person name="Coutinho P.M."/>
            <person name="Cullen D."/>
            <person name="de Vries R.P."/>
            <person name="Gathman A."/>
            <person name="Goodell B."/>
            <person name="Henrissat B."/>
            <person name="Ihrmark K."/>
            <person name="Kauserud H."/>
            <person name="Kohler A."/>
            <person name="LaButti K."/>
            <person name="Lapidus A."/>
            <person name="Lavin J.L."/>
            <person name="Lee Y.-H."/>
            <person name="Lindquist E."/>
            <person name="Lilly W."/>
            <person name="Lucas S."/>
            <person name="Morin E."/>
            <person name="Murat C."/>
            <person name="Oguiza J.A."/>
            <person name="Park J."/>
            <person name="Pisabarro A.G."/>
            <person name="Riley R."/>
            <person name="Rosling A."/>
            <person name="Salamov A."/>
            <person name="Schmidt O."/>
            <person name="Schmutz J."/>
            <person name="Skrede I."/>
            <person name="Stenlid J."/>
            <person name="Wiebenga A."/>
            <person name="Xie X."/>
            <person name="Kuees U."/>
            <person name="Hibbett D.S."/>
            <person name="Hoffmeister D."/>
            <person name="Hoegberg N."/>
            <person name="Martin F."/>
            <person name="Grigoriev I.V."/>
            <person name="Watkinson S.C."/>
        </authorList>
    </citation>
    <scope>NUCLEOTIDE SEQUENCE [LARGE SCALE GENOMIC DNA]</scope>
    <source>
        <strain evidence="8">strain S7.3</strain>
    </source>
</reference>
<keyword evidence="2 5" id="KW-0812">Transmembrane</keyword>
<dbReference type="PANTHER" id="PTHR31465">
    <property type="entry name" value="PROTEIN RTA1-RELATED"/>
    <property type="match status" value="1"/>
</dbReference>
<dbReference type="STRING" id="936435.F8PQA8"/>
<name>F8PQA8_SERL3</name>
<keyword evidence="6" id="KW-0732">Signal</keyword>
<evidence type="ECO:0000256" key="6">
    <source>
        <dbReference type="SAM" id="SignalP"/>
    </source>
</evidence>
<proteinExistence type="predicted"/>
<evidence type="ECO:0000256" key="5">
    <source>
        <dbReference type="SAM" id="Phobius"/>
    </source>
</evidence>
<dbReference type="GO" id="GO:0016020">
    <property type="term" value="C:membrane"/>
    <property type="evidence" value="ECO:0007669"/>
    <property type="project" value="UniProtKB-SubCell"/>
</dbReference>
<protein>
    <recommendedName>
        <fullName evidence="9">RTA1 like protein</fullName>
    </recommendedName>
</protein>
<dbReference type="InterPro" id="IPR007568">
    <property type="entry name" value="RTA1"/>
</dbReference>
<evidence type="ECO:0000256" key="4">
    <source>
        <dbReference type="ARBA" id="ARBA00023136"/>
    </source>
</evidence>
<accession>F8PQA8</accession>
<evidence type="ECO:0000256" key="1">
    <source>
        <dbReference type="ARBA" id="ARBA00004141"/>
    </source>
</evidence>
<dbReference type="Pfam" id="PF04479">
    <property type="entry name" value="RTA1"/>
    <property type="match status" value="1"/>
</dbReference>
<dbReference type="AlphaFoldDB" id="F8PQA8"/>